<evidence type="ECO:0000313" key="1">
    <source>
        <dbReference type="EMBL" id="JAB64364.1"/>
    </source>
</evidence>
<dbReference type="Gene3D" id="3.30.420.10">
    <property type="entry name" value="Ribonuclease H-like superfamily/Ribonuclease H"/>
    <property type="match status" value="1"/>
</dbReference>
<dbReference type="GO" id="GO:0003676">
    <property type="term" value="F:nucleic acid binding"/>
    <property type="evidence" value="ECO:0007669"/>
    <property type="project" value="InterPro"/>
</dbReference>
<evidence type="ECO:0008006" key="2">
    <source>
        <dbReference type="Google" id="ProtNLM"/>
    </source>
</evidence>
<feature type="non-terminal residue" evidence="1">
    <location>
        <position position="1"/>
    </location>
</feature>
<sequence>NPNLSSRRAAVMLNISRSTILRSLHKDGRKAYHFRAVQDLLPEDYVKRRNYCNWSLNKVQVDGDFLHKVCWTDEASFTRTGITNYHNLHIWSQHNPCEVRARKFQHQFSVNVWIGVISNNLLGPFFLPARFLAQLFLDFLQNNLNYLMDDVPLHLRANGWFQMDGAPPHFVRNVRNWITEHYGNQWIGRFPGEVENNHEGPISWPPRSPDLTPLDFFIWGYLKEKVYRVPVRNREELVLKIQEACDELRRNNHILSAAINSITRRCQPST</sequence>
<protein>
    <recommendedName>
        <fullName evidence="2">Transposable element Tc3 transposase</fullName>
    </recommendedName>
</protein>
<dbReference type="PANTHER" id="PTHR47326:SF1">
    <property type="entry name" value="HTH PSQ-TYPE DOMAIN-CONTAINING PROTEIN"/>
    <property type="match status" value="1"/>
</dbReference>
<accession>V5GJU4</accession>
<dbReference type="PANTHER" id="PTHR47326">
    <property type="entry name" value="TRANSPOSABLE ELEMENT TC3 TRANSPOSASE-LIKE PROTEIN"/>
    <property type="match status" value="1"/>
</dbReference>
<name>V5GJU4_ANOGL</name>
<reference evidence="1" key="1">
    <citation type="submission" date="2013-07" db="EMBL/GenBank/DDBJ databases">
        <title>Midgut Transcriptome Profiling of Anoplphora glabripennis, a Lignocellulose Degrading, Wood-Boring Cerambycid.</title>
        <authorList>
            <person name="Scully E.D."/>
            <person name="Hoover K."/>
            <person name="Carlson J.E."/>
            <person name="Tien M."/>
            <person name="Geib S.M."/>
        </authorList>
    </citation>
    <scope>NUCLEOTIDE SEQUENCE</scope>
</reference>
<organism evidence="1">
    <name type="scientific">Anoplophora glabripennis</name>
    <name type="common">Asian longhorn beetle</name>
    <name type="synonym">Anoplophora nobilis</name>
    <dbReference type="NCBI Taxonomy" id="217634"/>
    <lineage>
        <taxon>Eukaryota</taxon>
        <taxon>Metazoa</taxon>
        <taxon>Ecdysozoa</taxon>
        <taxon>Arthropoda</taxon>
        <taxon>Hexapoda</taxon>
        <taxon>Insecta</taxon>
        <taxon>Pterygota</taxon>
        <taxon>Neoptera</taxon>
        <taxon>Endopterygota</taxon>
        <taxon>Coleoptera</taxon>
        <taxon>Polyphaga</taxon>
        <taxon>Cucujiformia</taxon>
        <taxon>Chrysomeloidea</taxon>
        <taxon>Cerambycidae</taxon>
        <taxon>Lamiinae</taxon>
        <taxon>Lamiini</taxon>
        <taxon>Anoplophora</taxon>
    </lineage>
</organism>
<proteinExistence type="predicted"/>
<dbReference type="InterPro" id="IPR036397">
    <property type="entry name" value="RNaseH_sf"/>
</dbReference>
<dbReference type="AlphaFoldDB" id="V5GJU4"/>
<feature type="non-terminal residue" evidence="1">
    <location>
        <position position="270"/>
    </location>
</feature>
<dbReference type="EMBL" id="GALX01004102">
    <property type="protein sequence ID" value="JAB64364.1"/>
    <property type="molecule type" value="Transcribed_RNA"/>
</dbReference>